<organism evidence="3 4">
    <name type="scientific">Prorocentrum cordatum</name>
    <dbReference type="NCBI Taxonomy" id="2364126"/>
    <lineage>
        <taxon>Eukaryota</taxon>
        <taxon>Sar</taxon>
        <taxon>Alveolata</taxon>
        <taxon>Dinophyceae</taxon>
        <taxon>Prorocentrales</taxon>
        <taxon>Prorocentraceae</taxon>
        <taxon>Prorocentrum</taxon>
    </lineage>
</organism>
<dbReference type="InterPro" id="IPR003609">
    <property type="entry name" value="Pan_app"/>
</dbReference>
<evidence type="ECO:0000259" key="2">
    <source>
        <dbReference type="PROSITE" id="PS50948"/>
    </source>
</evidence>
<feature type="compositionally biased region" description="Basic and acidic residues" evidence="1">
    <location>
        <begin position="225"/>
        <end position="239"/>
    </location>
</feature>
<gene>
    <name evidence="3" type="ORF">PCOR1329_LOCUS82888</name>
</gene>
<protein>
    <recommendedName>
        <fullName evidence="2">Apple domain-containing protein</fullName>
    </recommendedName>
</protein>
<comment type="caution">
    <text evidence="3">The sequence shown here is derived from an EMBL/GenBank/DDBJ whole genome shotgun (WGS) entry which is preliminary data.</text>
</comment>
<dbReference type="Pfam" id="PF00024">
    <property type="entry name" value="PAN_1"/>
    <property type="match status" value="1"/>
</dbReference>
<accession>A0ABN9Y6C5</accession>
<proteinExistence type="predicted"/>
<feature type="region of interest" description="Disordered" evidence="1">
    <location>
        <begin position="197"/>
        <end position="242"/>
    </location>
</feature>
<feature type="compositionally biased region" description="Basic residues" evidence="1">
    <location>
        <begin position="207"/>
        <end position="218"/>
    </location>
</feature>
<name>A0ABN9Y6C5_9DINO</name>
<evidence type="ECO:0000256" key="1">
    <source>
        <dbReference type="SAM" id="MobiDB-lite"/>
    </source>
</evidence>
<evidence type="ECO:0000313" key="4">
    <source>
        <dbReference type="Proteomes" id="UP001189429"/>
    </source>
</evidence>
<feature type="domain" description="Apple" evidence="2">
    <location>
        <begin position="123"/>
        <end position="188"/>
    </location>
</feature>
<dbReference type="EMBL" id="CAUYUJ010021960">
    <property type="protein sequence ID" value="CAK0908127.1"/>
    <property type="molecule type" value="Genomic_DNA"/>
</dbReference>
<evidence type="ECO:0000313" key="3">
    <source>
        <dbReference type="EMBL" id="CAK0908127.1"/>
    </source>
</evidence>
<keyword evidence="4" id="KW-1185">Reference proteome</keyword>
<dbReference type="PROSITE" id="PS50948">
    <property type="entry name" value="PAN"/>
    <property type="match status" value="1"/>
</dbReference>
<dbReference type="Proteomes" id="UP001189429">
    <property type="component" value="Unassembled WGS sequence"/>
</dbReference>
<sequence length="258" mass="28355">MAEDPTACLFWYGDGCSVITDPDLCLSSRDGRPWREWKGMAIYGQPCVWCDGGICSNETDSLCAPKSAVEDQLSSNASTFKEASCASGAASLPLSELPTPGAVLDGTFVLAPFRGQPGTDHACRGNTVTDAQRPNNNYYWTYTANSLEQCEAFCMAKDQCKGIEYQAERSYCEVWWKQIKWTQAAAACLPRPRAASLPRAAEDRSRGRAHRPAVHRRGPAGPVRDGGRRAPLEQRRGDDASSWGGLCKVERRIWDALR</sequence>
<reference evidence="3" key="1">
    <citation type="submission" date="2023-10" db="EMBL/GenBank/DDBJ databases">
        <authorList>
            <person name="Chen Y."/>
            <person name="Shah S."/>
            <person name="Dougan E. K."/>
            <person name="Thang M."/>
            <person name="Chan C."/>
        </authorList>
    </citation>
    <scope>NUCLEOTIDE SEQUENCE [LARGE SCALE GENOMIC DNA]</scope>
</reference>